<evidence type="ECO:0000256" key="4">
    <source>
        <dbReference type="ARBA" id="ARBA00023054"/>
    </source>
</evidence>
<evidence type="ECO:0000256" key="6">
    <source>
        <dbReference type="ARBA" id="ARBA00023242"/>
    </source>
</evidence>
<dbReference type="GO" id="GO:0000709">
    <property type="term" value="P:meiotic joint molecule formation"/>
    <property type="evidence" value="ECO:0007669"/>
    <property type="project" value="TreeGrafter"/>
</dbReference>
<gene>
    <name evidence="10" type="primary">Contig17452.g18565</name>
    <name evidence="10" type="ORF">STYLEM_20791</name>
</gene>
<dbReference type="EMBL" id="CCKQ01019610">
    <property type="protein sequence ID" value="CDW91633.1"/>
    <property type="molecule type" value="Genomic_DNA"/>
</dbReference>
<dbReference type="GO" id="GO:0007129">
    <property type="term" value="P:homologous chromosome pairing at meiosis"/>
    <property type="evidence" value="ECO:0007669"/>
    <property type="project" value="TreeGrafter"/>
</dbReference>
<keyword evidence="4" id="KW-0175">Coiled coil</keyword>
<feature type="domain" description="Homologous-pairing protein 2 winged helix" evidence="8">
    <location>
        <begin position="18"/>
        <end position="79"/>
    </location>
</feature>
<keyword evidence="11" id="KW-1185">Reference proteome</keyword>
<evidence type="ECO:0000256" key="2">
    <source>
        <dbReference type="ARBA" id="ARBA00007922"/>
    </source>
</evidence>
<dbReference type="GO" id="GO:0003690">
    <property type="term" value="F:double-stranded DNA binding"/>
    <property type="evidence" value="ECO:0007669"/>
    <property type="project" value="TreeGrafter"/>
</dbReference>
<dbReference type="InParanoid" id="A0A078BDG3"/>
<keyword evidence="5" id="KW-0233">DNA recombination</keyword>
<dbReference type="PANTHER" id="PTHR15938">
    <property type="entry name" value="TBP-1 INTERACTING PROTEIN"/>
    <property type="match status" value="1"/>
</dbReference>
<dbReference type="InterPro" id="IPR010776">
    <property type="entry name" value="Hop2_WH_dom"/>
</dbReference>
<feature type="domain" description="Leucine zipper with capping helix" evidence="9">
    <location>
        <begin position="163"/>
        <end position="216"/>
    </location>
</feature>
<evidence type="ECO:0000256" key="3">
    <source>
        <dbReference type="ARBA" id="ARBA00016093"/>
    </source>
</evidence>
<organism evidence="10 11">
    <name type="scientific">Stylonychia lemnae</name>
    <name type="common">Ciliate</name>
    <dbReference type="NCBI Taxonomy" id="5949"/>
    <lineage>
        <taxon>Eukaryota</taxon>
        <taxon>Sar</taxon>
        <taxon>Alveolata</taxon>
        <taxon>Ciliophora</taxon>
        <taxon>Intramacronucleata</taxon>
        <taxon>Spirotrichea</taxon>
        <taxon>Stichotrichia</taxon>
        <taxon>Sporadotrichida</taxon>
        <taxon>Oxytrichidae</taxon>
        <taxon>Stylonychinae</taxon>
        <taxon>Stylonychia</taxon>
    </lineage>
</organism>
<evidence type="ECO:0000256" key="7">
    <source>
        <dbReference type="ARBA" id="ARBA00023254"/>
    </source>
</evidence>
<dbReference type="OMA" id="QKYHREW"/>
<dbReference type="InterPro" id="IPR036388">
    <property type="entry name" value="WH-like_DNA-bd_sf"/>
</dbReference>
<evidence type="ECO:0000313" key="11">
    <source>
        <dbReference type="Proteomes" id="UP000039865"/>
    </source>
</evidence>
<dbReference type="Pfam" id="PF07106">
    <property type="entry name" value="WHD_TBPIP"/>
    <property type="match status" value="1"/>
</dbReference>
<protein>
    <recommendedName>
        <fullName evidence="3">Homologous-pairing protein 2 homolog</fullName>
    </recommendedName>
</protein>
<evidence type="ECO:0000259" key="8">
    <source>
        <dbReference type="Pfam" id="PF07106"/>
    </source>
</evidence>
<evidence type="ECO:0000256" key="5">
    <source>
        <dbReference type="ARBA" id="ARBA00023172"/>
    </source>
</evidence>
<evidence type="ECO:0000256" key="1">
    <source>
        <dbReference type="ARBA" id="ARBA00004123"/>
    </source>
</evidence>
<keyword evidence="6" id="KW-0539">Nucleus</keyword>
<accession>A0A078BDG3</accession>
<comment type="similarity">
    <text evidence="2">Belongs to the HOP2 family.</text>
</comment>
<keyword evidence="7" id="KW-0469">Meiosis</keyword>
<dbReference type="GO" id="GO:0010774">
    <property type="term" value="P:meiotic strand invasion involved in reciprocal meiotic recombination"/>
    <property type="evidence" value="ECO:0007669"/>
    <property type="project" value="TreeGrafter"/>
</dbReference>
<dbReference type="InterPro" id="IPR040661">
    <property type="entry name" value="LZ3wCH"/>
</dbReference>
<dbReference type="Pfam" id="PF18517">
    <property type="entry name" value="LZ3wCH"/>
    <property type="match status" value="1"/>
</dbReference>
<evidence type="ECO:0000313" key="10">
    <source>
        <dbReference type="EMBL" id="CDW91633.1"/>
    </source>
</evidence>
<comment type="subcellular location">
    <subcellularLocation>
        <location evidence="1">Nucleus</location>
    </subcellularLocation>
</comment>
<dbReference type="GO" id="GO:0000794">
    <property type="term" value="C:condensed nuclear chromosome"/>
    <property type="evidence" value="ECO:0007669"/>
    <property type="project" value="TreeGrafter"/>
</dbReference>
<name>A0A078BDG3_STYLE</name>
<dbReference type="Proteomes" id="UP000039865">
    <property type="component" value="Unassembled WGS sequence"/>
</dbReference>
<dbReference type="AlphaFoldDB" id="A0A078BDG3"/>
<dbReference type="GO" id="GO:0120231">
    <property type="term" value="C:DNA recombinase auxiliary factor complex"/>
    <property type="evidence" value="ECO:0007669"/>
    <property type="project" value="TreeGrafter"/>
</dbReference>
<proteinExistence type="inferred from homology"/>
<evidence type="ECO:0000259" key="9">
    <source>
        <dbReference type="Pfam" id="PF18517"/>
    </source>
</evidence>
<dbReference type="PANTHER" id="PTHR15938:SF0">
    <property type="entry name" value="HOMOLOGOUS-PAIRING PROTEIN 2 HOMOLOG"/>
    <property type="match status" value="1"/>
</dbReference>
<dbReference type="OrthoDB" id="272266at2759"/>
<sequence length="222" mass="26024">MNDKEAEAAIAEFMEKVNIIYIYLNTQRQQNRPYSVQNILDSFQQRIKKTQCQKIMDELTTQQILTCKEYGKAKIYLINQDLFDTKSAEELAILDDQIKIRKDENDALLVELKQLQIRLKETSQGQSNTDISSDIKQHKTDIKSLQDKIKPFVSGGRKLVTQDEINKADKKLKNMQQEWKRRKKACMEIVDQISESAEMNRKDFIKKLNLETDEEYKVVCPI</sequence>
<dbReference type="GO" id="GO:0120230">
    <property type="term" value="F:recombinase activator activity"/>
    <property type="evidence" value="ECO:0007669"/>
    <property type="project" value="TreeGrafter"/>
</dbReference>
<dbReference type="Gene3D" id="1.10.10.10">
    <property type="entry name" value="Winged helix-like DNA-binding domain superfamily/Winged helix DNA-binding domain"/>
    <property type="match status" value="1"/>
</dbReference>
<reference evidence="10 11" key="1">
    <citation type="submission" date="2014-06" db="EMBL/GenBank/DDBJ databases">
        <authorList>
            <person name="Swart Estienne"/>
        </authorList>
    </citation>
    <scope>NUCLEOTIDE SEQUENCE [LARGE SCALE GENOMIC DNA]</scope>
    <source>
        <strain evidence="10 11">130c</strain>
    </source>
</reference>